<keyword evidence="1" id="KW-0472">Membrane</keyword>
<dbReference type="Proteomes" id="UP000245802">
    <property type="component" value="Chromosome"/>
</dbReference>
<keyword evidence="1" id="KW-0812">Transmembrane</keyword>
<keyword evidence="3" id="KW-1185">Reference proteome</keyword>
<proteinExistence type="predicted"/>
<feature type="transmembrane region" description="Helical" evidence="1">
    <location>
        <begin position="125"/>
        <end position="144"/>
    </location>
</feature>
<dbReference type="KEGG" id="gog:C1280_27780"/>
<organism evidence="2 3">
    <name type="scientific">Gemmata obscuriglobus</name>
    <dbReference type="NCBI Taxonomy" id="114"/>
    <lineage>
        <taxon>Bacteria</taxon>
        <taxon>Pseudomonadati</taxon>
        <taxon>Planctomycetota</taxon>
        <taxon>Planctomycetia</taxon>
        <taxon>Gemmatales</taxon>
        <taxon>Gemmataceae</taxon>
        <taxon>Gemmata</taxon>
    </lineage>
</organism>
<evidence type="ECO:0000313" key="3">
    <source>
        <dbReference type="Proteomes" id="UP000245802"/>
    </source>
</evidence>
<dbReference type="EMBL" id="CP025958">
    <property type="protein sequence ID" value="AWM40410.1"/>
    <property type="molecule type" value="Genomic_DNA"/>
</dbReference>
<dbReference type="RefSeq" id="WP_010049968.1">
    <property type="nucleotide sequence ID" value="NZ_CP025958.1"/>
</dbReference>
<evidence type="ECO:0000313" key="2">
    <source>
        <dbReference type="EMBL" id="AWM40410.1"/>
    </source>
</evidence>
<feature type="transmembrane region" description="Helical" evidence="1">
    <location>
        <begin position="95"/>
        <end position="119"/>
    </location>
</feature>
<protein>
    <recommendedName>
        <fullName evidence="4">SHOCT domain-containing protein</fullName>
    </recommendedName>
</protein>
<name>A0A2Z3HG80_9BACT</name>
<evidence type="ECO:0000256" key="1">
    <source>
        <dbReference type="SAM" id="Phobius"/>
    </source>
</evidence>
<accession>A0A2Z3HG80</accession>
<sequence>MSIADELKKLEGLRWNGTLTDTEFAHAKAAILAQLGPAPEPRPDPVAEAQARHRAATRYRDAIERIDREWEQERERHLVTAKDGRQYAPTTGEGFSAAIAVGVFGGFWTAMAFGITSQFPSNGPFVLAKVLFPLIGIGVAAYGIKKSVREIVKAQAFGRAYAAYQRRRAALNPDSFR</sequence>
<reference evidence="2 3" key="1">
    <citation type="submission" date="2018-01" db="EMBL/GenBank/DDBJ databases">
        <title>G. obscuriglobus.</title>
        <authorList>
            <person name="Franke J."/>
            <person name="Blomberg W."/>
            <person name="Selmecki A."/>
        </authorList>
    </citation>
    <scope>NUCLEOTIDE SEQUENCE [LARGE SCALE GENOMIC DNA]</scope>
    <source>
        <strain evidence="2 3">DSM 5831</strain>
    </source>
</reference>
<keyword evidence="1" id="KW-1133">Transmembrane helix</keyword>
<dbReference type="AlphaFoldDB" id="A0A2Z3HG80"/>
<dbReference type="OrthoDB" id="9808930at2"/>
<evidence type="ECO:0008006" key="4">
    <source>
        <dbReference type="Google" id="ProtNLM"/>
    </source>
</evidence>
<gene>
    <name evidence="2" type="ORF">C1280_27780</name>
</gene>